<name>A0ABR3TKM3_9PEZI</name>
<dbReference type="PANTHER" id="PTHR31977:SF1">
    <property type="entry name" value="UPF0696 PROTEIN C11ORF68"/>
    <property type="match status" value="1"/>
</dbReference>
<feature type="compositionally biased region" description="Basic and acidic residues" evidence="3">
    <location>
        <begin position="315"/>
        <end position="330"/>
    </location>
</feature>
<organism evidence="4 5">
    <name type="scientific">Diplodia intermedia</name>
    <dbReference type="NCBI Taxonomy" id="856260"/>
    <lineage>
        <taxon>Eukaryota</taxon>
        <taxon>Fungi</taxon>
        <taxon>Dikarya</taxon>
        <taxon>Ascomycota</taxon>
        <taxon>Pezizomycotina</taxon>
        <taxon>Dothideomycetes</taxon>
        <taxon>Dothideomycetes incertae sedis</taxon>
        <taxon>Botryosphaeriales</taxon>
        <taxon>Botryosphaeriaceae</taxon>
        <taxon>Diplodia</taxon>
    </lineage>
</organism>
<dbReference type="SUPFAM" id="SSF55418">
    <property type="entry name" value="eIF4e-like"/>
    <property type="match status" value="1"/>
</dbReference>
<feature type="region of interest" description="Disordered" evidence="3">
    <location>
        <begin position="1"/>
        <end position="20"/>
    </location>
</feature>
<dbReference type="InterPro" id="IPR023398">
    <property type="entry name" value="TIF_eIF4e-like"/>
</dbReference>
<keyword evidence="2" id="KW-0175">Coiled coil</keyword>
<evidence type="ECO:0000256" key="3">
    <source>
        <dbReference type="SAM" id="MobiDB-lite"/>
    </source>
</evidence>
<dbReference type="EMBL" id="JAKEKT020000054">
    <property type="protein sequence ID" value="KAL1640110.1"/>
    <property type="molecule type" value="Genomic_DNA"/>
</dbReference>
<protein>
    <recommendedName>
        <fullName evidence="6">DUF1917-domain-containing protein</fullName>
    </recommendedName>
</protein>
<keyword evidence="5" id="KW-1185">Reference proteome</keyword>
<proteinExistence type="inferred from homology"/>
<sequence length="348" mass="39828">MSPAEELVSGEGWVSDESSFYGGDEAVDSLEKRSNSHNAAEYWSTHESLVSTIAYKARARTRPSSTLKGNRQDGESNELAYPYEGDPLWYQPSETVSEFLKRCPPDSTVMEETGIHWFWVNNPYKSAQSKEDPNYQAFKDTGYGLLEDYRKKREELEKEYPDMRKGTIIGKLSKDRENLKQQIAELARETHVVCGKVTITQFRWLLFPRWDDVPRLWKQVCLAVLENRLGPTAKVATKSANKKDPCGVIVIYTRDCFDVDDVRRVLLALVDIGLASDRDDAHKIWYKMDAYTYLQLNAGNEYKLPASLYSSKDMLKSEGPAKKRKAEEIHSPQPKSKGKQRSVADMFR</sequence>
<dbReference type="Proteomes" id="UP001521184">
    <property type="component" value="Unassembled WGS sequence"/>
</dbReference>
<evidence type="ECO:0000256" key="2">
    <source>
        <dbReference type="SAM" id="Coils"/>
    </source>
</evidence>
<gene>
    <name evidence="4" type="ORF">SLS58_007224</name>
</gene>
<evidence type="ECO:0000313" key="4">
    <source>
        <dbReference type="EMBL" id="KAL1640110.1"/>
    </source>
</evidence>
<evidence type="ECO:0000313" key="5">
    <source>
        <dbReference type="Proteomes" id="UP001521184"/>
    </source>
</evidence>
<reference evidence="4 5" key="1">
    <citation type="journal article" date="2023" name="Plant Dis.">
        <title>First Report of Diplodia intermedia Causing Canker and Dieback Diseases on Apple Trees in Canada.</title>
        <authorList>
            <person name="Ellouze W."/>
            <person name="Ilyukhin E."/>
            <person name="Sulman M."/>
            <person name="Ali S."/>
        </authorList>
    </citation>
    <scope>NUCLEOTIDE SEQUENCE [LARGE SCALE GENOMIC DNA]</scope>
    <source>
        <strain evidence="4 5">M45-28</strain>
    </source>
</reference>
<dbReference type="Gene3D" id="3.30.760.10">
    <property type="entry name" value="RNA Cap, Translation Initiation Factor Eif4e"/>
    <property type="match status" value="1"/>
</dbReference>
<dbReference type="InterPro" id="IPR015034">
    <property type="entry name" value="Bles03"/>
</dbReference>
<dbReference type="PANTHER" id="PTHR31977">
    <property type="entry name" value="UPF0696 PROTEIN C11ORF68"/>
    <property type="match status" value="1"/>
</dbReference>
<comment type="similarity">
    <text evidence="1">Belongs to the UPF0696 family.</text>
</comment>
<evidence type="ECO:0000256" key="1">
    <source>
        <dbReference type="ARBA" id="ARBA00010568"/>
    </source>
</evidence>
<comment type="caution">
    <text evidence="4">The sequence shown here is derived from an EMBL/GenBank/DDBJ whole genome shotgun (WGS) entry which is preliminary data.</text>
</comment>
<evidence type="ECO:0008006" key="6">
    <source>
        <dbReference type="Google" id="ProtNLM"/>
    </source>
</evidence>
<dbReference type="Pfam" id="PF08939">
    <property type="entry name" value="Bles03"/>
    <property type="match status" value="1"/>
</dbReference>
<accession>A0ABR3TKM3</accession>
<feature type="region of interest" description="Disordered" evidence="3">
    <location>
        <begin position="315"/>
        <end position="348"/>
    </location>
</feature>
<feature type="coiled-coil region" evidence="2">
    <location>
        <begin position="146"/>
        <end position="189"/>
    </location>
</feature>